<gene>
    <name evidence="2" type="ORF">D3875_00030</name>
    <name evidence="3" type="ORF">D3875_00255</name>
</gene>
<dbReference type="RefSeq" id="WP_119759802.1">
    <property type="nucleotide sequence ID" value="NZ_QYUJ01000001.1"/>
</dbReference>
<reference evidence="2 4" key="1">
    <citation type="submission" date="2018-09" db="EMBL/GenBank/DDBJ databases">
        <authorList>
            <person name="Zhu H."/>
        </authorList>
    </citation>
    <scope>NUCLEOTIDE SEQUENCE [LARGE SCALE GENOMIC DNA]</scope>
    <source>
        <strain evidence="2 4">K2S05-167</strain>
    </source>
</reference>
<proteinExistence type="predicted"/>
<dbReference type="EMBL" id="QYUJ01000001">
    <property type="protein sequence ID" value="RJF76181.1"/>
    <property type="molecule type" value="Genomic_DNA"/>
</dbReference>
<keyword evidence="4" id="KW-1185">Reference proteome</keyword>
<feature type="domain" description="AAA+ ATPase" evidence="1">
    <location>
        <begin position="93"/>
        <end position="229"/>
    </location>
</feature>
<dbReference type="OrthoDB" id="2052561at2"/>
<organism evidence="2 4">
    <name type="scientific">Deinococcus cavernae</name>
    <dbReference type="NCBI Taxonomy" id="2320857"/>
    <lineage>
        <taxon>Bacteria</taxon>
        <taxon>Thermotogati</taxon>
        <taxon>Deinococcota</taxon>
        <taxon>Deinococci</taxon>
        <taxon>Deinococcales</taxon>
        <taxon>Deinococcaceae</taxon>
        <taxon>Deinococcus</taxon>
    </lineage>
</organism>
<evidence type="ECO:0000313" key="3">
    <source>
        <dbReference type="EMBL" id="RJF76181.1"/>
    </source>
</evidence>
<evidence type="ECO:0000313" key="2">
    <source>
        <dbReference type="EMBL" id="RJF76142.1"/>
    </source>
</evidence>
<dbReference type="InterPro" id="IPR027417">
    <property type="entry name" value="P-loop_NTPase"/>
</dbReference>
<dbReference type="SUPFAM" id="SSF52540">
    <property type="entry name" value="P-loop containing nucleoside triphosphate hydrolases"/>
    <property type="match status" value="1"/>
</dbReference>
<comment type="caution">
    <text evidence="2">The sequence shown here is derived from an EMBL/GenBank/DDBJ whole genome shotgun (WGS) entry which is preliminary data.</text>
</comment>
<name>A0A418VJ00_9DEIO</name>
<dbReference type="InterPro" id="IPR002611">
    <property type="entry name" value="IstB_ATP-bd"/>
</dbReference>
<dbReference type="Proteomes" id="UP000286287">
    <property type="component" value="Unassembled WGS sequence"/>
</dbReference>
<dbReference type="EMBL" id="QYUJ01000001">
    <property type="protein sequence ID" value="RJF76142.1"/>
    <property type="molecule type" value="Genomic_DNA"/>
</dbReference>
<keyword evidence="2" id="KW-0067">ATP-binding</keyword>
<dbReference type="SMART" id="SM00382">
    <property type="entry name" value="AAA"/>
    <property type="match status" value="1"/>
</dbReference>
<evidence type="ECO:0000259" key="1">
    <source>
        <dbReference type="SMART" id="SM00382"/>
    </source>
</evidence>
<dbReference type="GO" id="GO:0005524">
    <property type="term" value="F:ATP binding"/>
    <property type="evidence" value="ECO:0007669"/>
    <property type="project" value="UniProtKB-KW"/>
</dbReference>
<evidence type="ECO:0000313" key="4">
    <source>
        <dbReference type="Proteomes" id="UP000286287"/>
    </source>
</evidence>
<dbReference type="CDD" id="cd00009">
    <property type="entry name" value="AAA"/>
    <property type="match status" value="1"/>
</dbReference>
<accession>A0A418VJ00</accession>
<dbReference type="AlphaFoldDB" id="A0A418VJ00"/>
<sequence length="235" mass="25987">MEAIFNCPVCGGPAAAVSRSPLRVIHECECPFAEPERYMAGQQTLERRLTLPQQFQAALETNQRRYASYELAGYEPRTPSQAQALKTMQALEPGRLVFLGGPAGSGKTRLAVGTAKRLSREYGLSSAFYGEAYLVDTLRRAAGREVTRPDLNNPDILILDDVGKAAGGREHWMEAFYALVEYRYANLKTLIITANHDLEEVCESLGKDRNNSHALFSRLASEVVVNVIGKDGRHE</sequence>
<keyword evidence="2" id="KW-0547">Nucleotide-binding</keyword>
<dbReference type="InterPro" id="IPR003593">
    <property type="entry name" value="AAA+_ATPase"/>
</dbReference>
<protein>
    <submittedName>
        <fullName evidence="2">ATP-binding protein</fullName>
    </submittedName>
</protein>
<dbReference type="Pfam" id="PF01695">
    <property type="entry name" value="IstB_IS21"/>
    <property type="match status" value="1"/>
</dbReference>
<dbReference type="Gene3D" id="3.40.50.300">
    <property type="entry name" value="P-loop containing nucleotide triphosphate hydrolases"/>
    <property type="match status" value="1"/>
</dbReference>